<dbReference type="GO" id="GO:0000166">
    <property type="term" value="F:nucleotide binding"/>
    <property type="evidence" value="ECO:0007669"/>
    <property type="project" value="InterPro"/>
</dbReference>
<evidence type="ECO:0000313" key="8">
    <source>
        <dbReference type="EMBL" id="AZN43264.1"/>
    </source>
</evidence>
<feature type="domain" description="Glycosyl hydrolase 109 C-terminal" evidence="7">
    <location>
        <begin position="145"/>
        <end position="300"/>
    </location>
</feature>
<dbReference type="SUPFAM" id="SSF51735">
    <property type="entry name" value="NAD(P)-binding Rossmann-fold domains"/>
    <property type="match status" value="1"/>
</dbReference>
<accession>A0A3S9AC19</accession>
<sequence length="416" mass="47316">MYTSLMEEELSMSNRPLRLAIVGGNRGGRFKQALDALADRLHLAAICDINDEVTGAWKEKYPWIETYSSYELMLLNPDIDAVFLASPMLMHAKQAIAALQAGKHVLSEVIAAHTLEDAWELVETVEKTGLTYMMAENYCFSRSNLAVKHLAEQGMFGEITYLEGGYFHELRSSVHKPDGSLTWRGDLHHTYNGLNYPTHSIGPISHWLGLNKDGGDRMKSMSTFTSNSRSLQAYYVEHFGKEHPASQPGYWKQGDSAVTNIVTENGVLITLRVDWTSVRPHNMRHYVVQGTEGAYLSKRHDHEDDLVWFKGRSMAKPDIVDEHEEVWEPLTRYQPEFDHPVWKKWEGEAQSFRHGGGDFFVLEEFVSSIQERRRPLVDVYDAVTWSSIFPLSMQSQASSGQPVAFPDFRKNGVKSR</sequence>
<dbReference type="PANTHER" id="PTHR43818">
    <property type="entry name" value="BCDNA.GH03377"/>
    <property type="match status" value="1"/>
</dbReference>
<organism evidence="8 9">
    <name type="scientific">Paenibacillus albus</name>
    <dbReference type="NCBI Taxonomy" id="2495582"/>
    <lineage>
        <taxon>Bacteria</taxon>
        <taxon>Bacillati</taxon>
        <taxon>Bacillota</taxon>
        <taxon>Bacilli</taxon>
        <taxon>Bacillales</taxon>
        <taxon>Paenibacillaceae</taxon>
        <taxon>Paenibacillus</taxon>
    </lineage>
</organism>
<keyword evidence="5" id="KW-0326">Glycosidase</keyword>
<proteinExistence type="inferred from homology"/>
<evidence type="ECO:0000313" key="9">
    <source>
        <dbReference type="Proteomes" id="UP000272528"/>
    </source>
</evidence>
<evidence type="ECO:0000256" key="4">
    <source>
        <dbReference type="ARBA" id="ARBA00023027"/>
    </source>
</evidence>
<dbReference type="SUPFAM" id="SSF55347">
    <property type="entry name" value="Glyceraldehyde-3-phosphate dehydrogenase-like, C-terminal domain"/>
    <property type="match status" value="1"/>
</dbReference>
<evidence type="ECO:0000256" key="1">
    <source>
        <dbReference type="ARBA" id="ARBA00001911"/>
    </source>
</evidence>
<dbReference type="PANTHER" id="PTHR43818:SF1">
    <property type="entry name" value="GLYCOSYL HYDROLASE FAMILY 109 PROTEIN"/>
    <property type="match status" value="1"/>
</dbReference>
<reference evidence="9" key="1">
    <citation type="submission" date="2018-12" db="EMBL/GenBank/DDBJ databases">
        <title>Genome sequence of Peanibacillus sp.</title>
        <authorList>
            <person name="Subramani G."/>
            <person name="Srinivasan S."/>
            <person name="Kim M.K."/>
        </authorList>
    </citation>
    <scope>NUCLEOTIDE SEQUENCE [LARGE SCALE GENOMIC DNA]</scope>
    <source>
        <strain evidence="9">18JY67-1</strain>
    </source>
</reference>
<dbReference type="EMBL" id="CP034437">
    <property type="protein sequence ID" value="AZN43264.1"/>
    <property type="molecule type" value="Genomic_DNA"/>
</dbReference>
<dbReference type="InterPro" id="IPR000683">
    <property type="entry name" value="Gfo/Idh/MocA-like_OxRdtase_N"/>
</dbReference>
<dbReference type="GO" id="GO:0016798">
    <property type="term" value="F:hydrolase activity, acting on glycosyl bonds"/>
    <property type="evidence" value="ECO:0007669"/>
    <property type="project" value="UniProtKB-KW"/>
</dbReference>
<dbReference type="OrthoDB" id="9771072at2"/>
<evidence type="ECO:0000259" key="6">
    <source>
        <dbReference type="Pfam" id="PF01408"/>
    </source>
</evidence>
<keyword evidence="9" id="KW-1185">Reference proteome</keyword>
<comment type="cofactor">
    <cofactor evidence="1">
        <name>NAD(+)</name>
        <dbReference type="ChEBI" id="CHEBI:57540"/>
    </cofactor>
</comment>
<feature type="domain" description="Gfo/Idh/MocA-like oxidoreductase N-terminal" evidence="6">
    <location>
        <begin position="18"/>
        <end position="134"/>
    </location>
</feature>
<evidence type="ECO:0000256" key="3">
    <source>
        <dbReference type="ARBA" id="ARBA00022801"/>
    </source>
</evidence>
<dbReference type="Gene3D" id="3.30.360.10">
    <property type="entry name" value="Dihydrodipicolinate Reductase, domain 2"/>
    <property type="match status" value="1"/>
</dbReference>
<keyword evidence="4" id="KW-0520">NAD</keyword>
<evidence type="ECO:0000256" key="2">
    <source>
        <dbReference type="ARBA" id="ARBA00009329"/>
    </source>
</evidence>
<dbReference type="Pfam" id="PF01408">
    <property type="entry name" value="GFO_IDH_MocA"/>
    <property type="match status" value="1"/>
</dbReference>
<dbReference type="InterPro" id="IPR049303">
    <property type="entry name" value="Glyco_hydro_109_C"/>
</dbReference>
<dbReference type="InterPro" id="IPR050463">
    <property type="entry name" value="Gfo/Idh/MocA_oxidrdct_glycsds"/>
</dbReference>
<gene>
    <name evidence="8" type="ORF">EJC50_28925</name>
</gene>
<dbReference type="InterPro" id="IPR036291">
    <property type="entry name" value="NAD(P)-bd_dom_sf"/>
</dbReference>
<keyword evidence="3" id="KW-0378">Hydrolase</keyword>
<dbReference type="Pfam" id="PF21252">
    <property type="entry name" value="Glyco_hydro_109_C"/>
    <property type="match status" value="1"/>
</dbReference>
<protein>
    <submittedName>
        <fullName evidence="8">Gfo/Idh/MocA family oxidoreductase</fullName>
    </submittedName>
</protein>
<dbReference type="KEGG" id="palb:EJC50_28925"/>
<comment type="similarity">
    <text evidence="2">Belongs to the Gfo/Idh/MocA family. Glycosyl hydrolase 109 subfamily.</text>
</comment>
<name>A0A3S9AC19_9BACL</name>
<evidence type="ECO:0000259" key="7">
    <source>
        <dbReference type="Pfam" id="PF21252"/>
    </source>
</evidence>
<dbReference type="AlphaFoldDB" id="A0A3S9AC19"/>
<evidence type="ECO:0000256" key="5">
    <source>
        <dbReference type="ARBA" id="ARBA00023295"/>
    </source>
</evidence>
<dbReference type="Gene3D" id="3.40.50.720">
    <property type="entry name" value="NAD(P)-binding Rossmann-like Domain"/>
    <property type="match status" value="1"/>
</dbReference>
<dbReference type="Proteomes" id="UP000272528">
    <property type="component" value="Chromosome"/>
</dbReference>